<sequence>MLTMLCVALAGAFFDWLPLPTGWMKAGGEINKTFLKLHVAVTFFFFKPRPLGWGYSKPPNRP</sequence>
<dbReference type="Proteomes" id="UP000053462">
    <property type="component" value="Unassembled WGS sequence"/>
</dbReference>
<keyword evidence="2" id="KW-1185">Reference proteome</keyword>
<evidence type="ECO:0000313" key="2">
    <source>
        <dbReference type="Proteomes" id="UP000053462"/>
    </source>
</evidence>
<name>A0A100XXI4_9EURY</name>
<dbReference type="EMBL" id="LLYW01000026">
    <property type="protein sequence ID" value="KUH33006.1"/>
    <property type="molecule type" value="Genomic_DNA"/>
</dbReference>
<protein>
    <submittedName>
        <fullName evidence="1">Uncharacterized protein</fullName>
    </submittedName>
</protein>
<evidence type="ECO:0000313" key="1">
    <source>
        <dbReference type="EMBL" id="KUH33006.1"/>
    </source>
</evidence>
<dbReference type="STRING" id="227598.APY94_07750"/>
<proteinExistence type="predicted"/>
<dbReference type="AlphaFoldDB" id="A0A100XXI4"/>
<organism evidence="1 2">
    <name type="scientific">Thermococcus celericrescens</name>
    <dbReference type="NCBI Taxonomy" id="227598"/>
    <lineage>
        <taxon>Archaea</taxon>
        <taxon>Methanobacteriati</taxon>
        <taxon>Methanobacteriota</taxon>
        <taxon>Thermococci</taxon>
        <taxon>Thermococcales</taxon>
        <taxon>Thermococcaceae</taxon>
        <taxon>Thermococcus</taxon>
    </lineage>
</organism>
<gene>
    <name evidence="1" type="ORF">APY94_07750</name>
</gene>
<comment type="caution">
    <text evidence="1">The sequence shown here is derived from an EMBL/GenBank/DDBJ whole genome shotgun (WGS) entry which is preliminary data.</text>
</comment>
<reference evidence="1 2" key="1">
    <citation type="submission" date="2015-10" db="EMBL/GenBank/DDBJ databases">
        <title>Draft genome sequence of Thermococcus celericrescens strain DSM 17994.</title>
        <authorList>
            <person name="Hong S.-J."/>
            <person name="Park C.-E."/>
            <person name="Shin J.-H."/>
        </authorList>
    </citation>
    <scope>NUCLEOTIDE SEQUENCE [LARGE SCALE GENOMIC DNA]</scope>
    <source>
        <strain evidence="1 2">DSM 17994</strain>
    </source>
</reference>
<accession>A0A100XXI4</accession>